<dbReference type="Proteomes" id="UP000243515">
    <property type="component" value="Unassembled WGS sequence"/>
</dbReference>
<reference evidence="3 4" key="1">
    <citation type="journal article" date="2015" name="Environ. Microbiol.">
        <title>Metagenome sequence of Elaphomyces granulatus from sporocarp tissue reveals Ascomycota ectomycorrhizal fingerprints of genome expansion and a Proteobacteria-rich microbiome.</title>
        <authorList>
            <person name="Quandt C.A."/>
            <person name="Kohler A."/>
            <person name="Hesse C.N."/>
            <person name="Sharpton T.J."/>
            <person name="Martin F."/>
            <person name="Spatafora J.W."/>
        </authorList>
    </citation>
    <scope>NUCLEOTIDE SEQUENCE [LARGE SCALE GENOMIC DNA]</scope>
    <source>
        <strain evidence="3 4">OSC145934</strain>
    </source>
</reference>
<evidence type="ECO:0000313" key="3">
    <source>
        <dbReference type="EMBL" id="OXV11234.1"/>
    </source>
</evidence>
<dbReference type="CDD" id="cd00882">
    <property type="entry name" value="Ras_like_GTPase"/>
    <property type="match status" value="1"/>
</dbReference>
<evidence type="ECO:0000256" key="1">
    <source>
        <dbReference type="SAM" id="Coils"/>
    </source>
</evidence>
<dbReference type="OrthoDB" id="8954335at2759"/>
<gene>
    <name evidence="3" type="ORF">Egran_01004</name>
</gene>
<feature type="coiled-coil region" evidence="1">
    <location>
        <begin position="206"/>
        <end position="336"/>
    </location>
</feature>
<dbReference type="InterPro" id="IPR027417">
    <property type="entry name" value="P-loop_NTPase"/>
</dbReference>
<dbReference type="Pfam" id="PF01926">
    <property type="entry name" value="MMR_HSR1"/>
    <property type="match status" value="1"/>
</dbReference>
<proteinExistence type="predicted"/>
<dbReference type="Gene3D" id="3.40.50.300">
    <property type="entry name" value="P-loop containing nucleotide triphosphate hydrolases"/>
    <property type="match status" value="1"/>
</dbReference>
<dbReference type="GO" id="GO:0005525">
    <property type="term" value="F:GTP binding"/>
    <property type="evidence" value="ECO:0007669"/>
    <property type="project" value="InterPro"/>
</dbReference>
<feature type="domain" description="G" evidence="2">
    <location>
        <begin position="1"/>
        <end position="90"/>
    </location>
</feature>
<dbReference type="AlphaFoldDB" id="A0A232M4M7"/>
<evidence type="ECO:0000313" key="4">
    <source>
        <dbReference type="Proteomes" id="UP000243515"/>
    </source>
</evidence>
<accession>A0A232M4M7</accession>
<keyword evidence="1" id="KW-0175">Coiled coil</keyword>
<dbReference type="EMBL" id="NPHW01002552">
    <property type="protein sequence ID" value="OXV11234.1"/>
    <property type="molecule type" value="Genomic_DNA"/>
</dbReference>
<evidence type="ECO:0000259" key="2">
    <source>
        <dbReference type="Pfam" id="PF01926"/>
    </source>
</evidence>
<organism evidence="3 4">
    <name type="scientific">Elaphomyces granulatus</name>
    <dbReference type="NCBI Taxonomy" id="519963"/>
    <lineage>
        <taxon>Eukaryota</taxon>
        <taxon>Fungi</taxon>
        <taxon>Dikarya</taxon>
        <taxon>Ascomycota</taxon>
        <taxon>Pezizomycotina</taxon>
        <taxon>Eurotiomycetes</taxon>
        <taxon>Eurotiomycetidae</taxon>
        <taxon>Eurotiales</taxon>
        <taxon>Elaphomycetaceae</taxon>
        <taxon>Elaphomyces</taxon>
    </lineage>
</organism>
<name>A0A232M4M7_9EURO</name>
<comment type="caution">
    <text evidence="3">The sequence shown here is derived from an EMBL/GenBank/DDBJ whole genome shotgun (WGS) entry which is preliminary data.</text>
</comment>
<sequence>MGMTGVGKSTFINYFSDEPVPIGHTLEACTGKVDIYPSTLPDKTKLFLVDTPGFDDTYRSDTDILGELANWLNNSYAEKIRLTGIIYLHRISDTRLRQTAMKNLKMFKALCGEDGLPSVVLATTLWTNVSPADGVMRETELRENPNMWKKMIEQGSRVWRQDKDDKSAWEIIQYLISLKGPVTLKIQEEMSKGATLDETAAGQEVHTELEKQRQIYEKRLEELREEMASAIAKKDLERQDELAQFKAEIELKQAQMLENERKLQVDREELRRQKEEEAWREREELQEQLHQKNILIANAQRQLEQLKADNMHALDMQRIELQLQQSRADVARLERQLERRPPYCVIL</sequence>
<dbReference type="SUPFAM" id="SSF52540">
    <property type="entry name" value="P-loop containing nucleoside triphosphate hydrolases"/>
    <property type="match status" value="1"/>
</dbReference>
<dbReference type="InterPro" id="IPR006073">
    <property type="entry name" value="GTP-bd"/>
</dbReference>
<protein>
    <recommendedName>
        <fullName evidence="2">G domain-containing protein</fullName>
    </recommendedName>
</protein>
<keyword evidence="4" id="KW-1185">Reference proteome</keyword>